<dbReference type="Pfam" id="PF20151">
    <property type="entry name" value="DUF6533"/>
    <property type="match status" value="1"/>
</dbReference>
<protein>
    <recommendedName>
        <fullName evidence="3">DUF6533 domain-containing protein</fullName>
    </recommendedName>
</protein>
<feature type="compositionally biased region" description="Low complexity" evidence="1">
    <location>
        <begin position="344"/>
        <end position="357"/>
    </location>
</feature>
<feature type="domain" description="DUF6533" evidence="3">
    <location>
        <begin position="23"/>
        <end position="67"/>
    </location>
</feature>
<reference evidence="4 5" key="1">
    <citation type="submission" date="2020-07" db="EMBL/GenBank/DDBJ databases">
        <title>Comparative genomics of pyrophilous fungi reveals a link between fire events and developmental genes.</title>
        <authorList>
            <consortium name="DOE Joint Genome Institute"/>
            <person name="Steindorff A.S."/>
            <person name="Carver A."/>
            <person name="Calhoun S."/>
            <person name="Stillman K."/>
            <person name="Liu H."/>
            <person name="Lipzen A."/>
            <person name="Pangilinan J."/>
            <person name="Labutti K."/>
            <person name="Bruns T.D."/>
            <person name="Grigoriev I.V."/>
        </authorList>
    </citation>
    <scope>NUCLEOTIDE SEQUENCE [LARGE SCALE GENOMIC DNA]</scope>
    <source>
        <strain evidence="4 5">CBS 144469</strain>
    </source>
</reference>
<dbReference type="Proteomes" id="UP000521943">
    <property type="component" value="Unassembled WGS sequence"/>
</dbReference>
<evidence type="ECO:0000313" key="5">
    <source>
        <dbReference type="Proteomes" id="UP000521943"/>
    </source>
</evidence>
<sequence length="659" mass="73323">MSLTPEEIAELTDEVSLWFTQDYISLGFWTFYFHQYLTTLGEEVSTIWPQKWRTGKILFLLLRYIPICYIILAIFVQLRVHMELGPKVCQRVYIAEALEELVFIGQKVIVILLCLHALLGARRWYLALLILIYTGLTIAPSIVGNWWDVEGSRTTPLSELDRELGYGCTWAGDQSPHARKGLVIAGYINLAKATSMAILMLSVFFARRRTTAGTLLHVLRRDSGVHLFSLIASRLFFAMTNSFPKLLGFYSIPYIIASDAQNTVVPILACRLLLNMRKTEDPGVQKSVSSLLFGAPVPGDNSEDNDGDEPTGIPLRPVRRYARLGRQGDAKGGTARHDEETEPPSRASAPSGRSTAASPPPPLGLHAWAAARGLDAAKVHKWWYRCRARAKKLGVEIPEGSCEMDVRDPEAEEGEERKAREEREEKDKRRTVKVKKEVVEEVEMRKGEEEEMEEAKGKGDTPAIPRQASPVPTPPPLAQVLMEVDEEMKNAGEQDIPEASAVTQSPPLTLSQCFLPPSSPYTSPPLHAQCRPLLYRRLRFQIYPISQALEAALCRYEFLTGSARLSFPRLYSFLRPVALLEVKDTSKKSKKIAPRPAKSTITALKTSKPSRKRPKSTNPPAPPPVPPPAASRSSPSPPLSPARSRTPADLEIDDPIPTP</sequence>
<feature type="transmembrane region" description="Helical" evidence="2">
    <location>
        <begin position="101"/>
        <end position="119"/>
    </location>
</feature>
<keyword evidence="2" id="KW-0812">Transmembrane</keyword>
<gene>
    <name evidence="4" type="ORF">DFP72DRAFT_1066885</name>
</gene>
<keyword evidence="5" id="KW-1185">Reference proteome</keyword>
<feature type="compositionally biased region" description="Pro residues" evidence="1">
    <location>
        <begin position="617"/>
        <end position="640"/>
    </location>
</feature>
<evidence type="ECO:0000313" key="4">
    <source>
        <dbReference type="EMBL" id="KAF6756060.1"/>
    </source>
</evidence>
<dbReference type="OrthoDB" id="3257151at2759"/>
<evidence type="ECO:0000256" key="1">
    <source>
        <dbReference type="SAM" id="MobiDB-lite"/>
    </source>
</evidence>
<keyword evidence="2" id="KW-1133">Transmembrane helix</keyword>
<feature type="transmembrane region" description="Helical" evidence="2">
    <location>
        <begin position="184"/>
        <end position="205"/>
    </location>
</feature>
<evidence type="ECO:0000259" key="3">
    <source>
        <dbReference type="Pfam" id="PF20151"/>
    </source>
</evidence>
<organism evidence="4 5">
    <name type="scientific">Ephemerocybe angulata</name>
    <dbReference type="NCBI Taxonomy" id="980116"/>
    <lineage>
        <taxon>Eukaryota</taxon>
        <taxon>Fungi</taxon>
        <taxon>Dikarya</taxon>
        <taxon>Basidiomycota</taxon>
        <taxon>Agaricomycotina</taxon>
        <taxon>Agaricomycetes</taxon>
        <taxon>Agaricomycetidae</taxon>
        <taxon>Agaricales</taxon>
        <taxon>Agaricineae</taxon>
        <taxon>Psathyrellaceae</taxon>
        <taxon>Ephemerocybe</taxon>
    </lineage>
</organism>
<feature type="region of interest" description="Disordered" evidence="1">
    <location>
        <begin position="445"/>
        <end position="474"/>
    </location>
</feature>
<feature type="compositionally biased region" description="Acidic residues" evidence="1">
    <location>
        <begin position="650"/>
        <end position="659"/>
    </location>
</feature>
<feature type="transmembrane region" description="Helical" evidence="2">
    <location>
        <begin position="126"/>
        <end position="147"/>
    </location>
</feature>
<feature type="transmembrane region" description="Helical" evidence="2">
    <location>
        <begin position="57"/>
        <end position="78"/>
    </location>
</feature>
<comment type="caution">
    <text evidence="4">The sequence shown here is derived from an EMBL/GenBank/DDBJ whole genome shotgun (WGS) entry which is preliminary data.</text>
</comment>
<feature type="region of interest" description="Disordered" evidence="1">
    <location>
        <begin position="295"/>
        <end position="363"/>
    </location>
</feature>
<accession>A0A8H6HZD4</accession>
<dbReference type="AlphaFoldDB" id="A0A8H6HZD4"/>
<evidence type="ECO:0000256" key="2">
    <source>
        <dbReference type="SAM" id="Phobius"/>
    </source>
</evidence>
<dbReference type="InterPro" id="IPR045340">
    <property type="entry name" value="DUF6533"/>
</dbReference>
<feature type="region of interest" description="Disordered" evidence="1">
    <location>
        <begin position="406"/>
        <end position="427"/>
    </location>
</feature>
<dbReference type="EMBL" id="JACGCI010000027">
    <property type="protein sequence ID" value="KAF6756060.1"/>
    <property type="molecule type" value="Genomic_DNA"/>
</dbReference>
<keyword evidence="2" id="KW-0472">Membrane</keyword>
<proteinExistence type="predicted"/>
<name>A0A8H6HZD4_9AGAR</name>
<feature type="region of interest" description="Disordered" evidence="1">
    <location>
        <begin position="585"/>
        <end position="659"/>
    </location>
</feature>
<feature type="compositionally biased region" description="Basic and acidic residues" evidence="1">
    <location>
        <begin position="445"/>
        <end position="459"/>
    </location>
</feature>